<name>A0A1D1VWH5_RAMVA</name>
<dbReference type="PROSITE" id="PS50102">
    <property type="entry name" value="RRM"/>
    <property type="match status" value="1"/>
</dbReference>
<protein>
    <submittedName>
        <fullName evidence="12">Uncharacterized protein</fullName>
    </submittedName>
</protein>
<evidence type="ECO:0000256" key="1">
    <source>
        <dbReference type="ARBA" id="ARBA00004123"/>
    </source>
</evidence>
<dbReference type="InterPro" id="IPR036388">
    <property type="entry name" value="WH-like_DNA-bd_sf"/>
</dbReference>
<feature type="domain" description="RRM" evidence="9">
    <location>
        <begin position="110"/>
        <end position="178"/>
    </location>
</feature>
<dbReference type="PRINTS" id="PR00302">
    <property type="entry name" value="LUPUSLA"/>
</dbReference>
<keyword evidence="5" id="KW-0804">Transcription</keyword>
<dbReference type="STRING" id="947166.A0A1D1VWH5"/>
<feature type="region of interest" description="Disordered" evidence="8">
    <location>
        <begin position="450"/>
        <end position="474"/>
    </location>
</feature>
<evidence type="ECO:0000256" key="3">
    <source>
        <dbReference type="ARBA" id="ARBA00022884"/>
    </source>
</evidence>
<accession>A0A1D1VWH5</accession>
<keyword evidence="4" id="KW-0805">Transcription regulation</keyword>
<reference evidence="12 13" key="1">
    <citation type="journal article" date="2016" name="Nat. Commun.">
        <title>Extremotolerant tardigrade genome and improved radiotolerance of human cultured cells by tardigrade-unique protein.</title>
        <authorList>
            <person name="Hashimoto T."/>
            <person name="Horikawa D.D."/>
            <person name="Saito Y."/>
            <person name="Kuwahara H."/>
            <person name="Kozuka-Hata H."/>
            <person name="Shin-I T."/>
            <person name="Minakuchi Y."/>
            <person name="Ohishi K."/>
            <person name="Motoyama A."/>
            <person name="Aizu T."/>
            <person name="Enomoto A."/>
            <person name="Kondo K."/>
            <person name="Tanaka S."/>
            <person name="Hara Y."/>
            <person name="Koshikawa S."/>
            <person name="Sagara H."/>
            <person name="Miura T."/>
            <person name="Yokobori S."/>
            <person name="Miyagawa K."/>
            <person name="Suzuki Y."/>
            <person name="Kubo T."/>
            <person name="Oyama M."/>
            <person name="Kohara Y."/>
            <person name="Fujiyama A."/>
            <person name="Arakawa K."/>
            <person name="Katayama T."/>
            <person name="Toyoda A."/>
            <person name="Kunieda T."/>
        </authorList>
    </citation>
    <scope>NUCLEOTIDE SEQUENCE [LARGE SCALE GENOMIC DNA]</scope>
    <source>
        <strain evidence="12 13">YOKOZUNA-1</strain>
    </source>
</reference>
<organism evidence="12 13">
    <name type="scientific">Ramazzottius varieornatus</name>
    <name type="common">Water bear</name>
    <name type="synonym">Tardigrade</name>
    <dbReference type="NCBI Taxonomy" id="947166"/>
    <lineage>
        <taxon>Eukaryota</taxon>
        <taxon>Metazoa</taxon>
        <taxon>Ecdysozoa</taxon>
        <taxon>Tardigrada</taxon>
        <taxon>Eutardigrada</taxon>
        <taxon>Parachela</taxon>
        <taxon>Hypsibioidea</taxon>
        <taxon>Ramazzottiidae</taxon>
        <taxon>Ramazzottius</taxon>
    </lineage>
</organism>
<proteinExistence type="inferred from homology"/>
<dbReference type="InterPro" id="IPR002344">
    <property type="entry name" value="Lupus_La"/>
</dbReference>
<evidence type="ECO:0000256" key="4">
    <source>
        <dbReference type="ARBA" id="ARBA00023015"/>
    </source>
</evidence>
<sequence length="497" mass="55972">MAAIKPVPASASKWRKKTSLTARVRQQLEFYFGDANLGKDRFLQEKIQQSEDGFVPLDILLTFNKLRELTTEIPIVREAVRTSQLLRLSEDGLKIQRTTPLEDRGPVDERTLYVENLPPTADIDWVTSRFAVFGDVVYVSLPRFNTPPKNAIKGFAFVEFKEPEGVEQACQYFTSPDGDVAEAYAKEAALPVVPSITVADFDEEDLVGPHGHKRKRDEVMEADAQDPTPVATEPASSKSKTDERPQVSEAKEPKSGKSKSKNRFAPDLLPLRVMPKVKWTELKKRYLDLQKASYKALKQKLKLLNVGDAHSDAMDGDEDGVLVSDDEDNRMDFQESKGKNSRKKNGWTKKAQPQKDQETMKPLEFPKGLIVQLKYAVAVTDKKQVIKDLRSIPHVAFVDVSNDTEVFVRCDEQVNTAGVMESLSQKEATESTRLVEGEEERTYWEKIQNDMKKRSEAGGNRRGKAKVSAGTSGQTDLVNRAERIVEQQVKSTHIKFE</sequence>
<comment type="subcellular location">
    <subcellularLocation>
        <location evidence="1">Nucleus</location>
    </subcellularLocation>
</comment>
<evidence type="ECO:0000259" key="11">
    <source>
        <dbReference type="PROSITE" id="PS51939"/>
    </source>
</evidence>
<evidence type="ECO:0000256" key="8">
    <source>
        <dbReference type="SAM" id="MobiDB-lite"/>
    </source>
</evidence>
<dbReference type="Proteomes" id="UP000186922">
    <property type="component" value="Unassembled WGS sequence"/>
</dbReference>
<keyword evidence="3 7" id="KW-0694">RNA-binding</keyword>
<dbReference type="PANTHER" id="PTHR22792:SF62">
    <property type="entry name" value="LA-RELATED PROTEIN 7"/>
    <property type="match status" value="1"/>
</dbReference>
<dbReference type="Pfam" id="PF08777">
    <property type="entry name" value="RRM_3"/>
    <property type="match status" value="1"/>
</dbReference>
<dbReference type="GO" id="GO:0006396">
    <property type="term" value="P:RNA processing"/>
    <property type="evidence" value="ECO:0007669"/>
    <property type="project" value="InterPro"/>
</dbReference>
<dbReference type="CDD" id="cd07323">
    <property type="entry name" value="LAM"/>
    <property type="match status" value="1"/>
</dbReference>
<dbReference type="InterPro" id="IPR035979">
    <property type="entry name" value="RBD_domain_sf"/>
</dbReference>
<dbReference type="GO" id="GO:0003723">
    <property type="term" value="F:RNA binding"/>
    <property type="evidence" value="ECO:0007669"/>
    <property type="project" value="UniProtKB-UniRule"/>
</dbReference>
<dbReference type="Gene3D" id="1.10.10.10">
    <property type="entry name" value="Winged helix-like DNA-binding domain superfamily/Winged helix DNA-binding domain"/>
    <property type="match status" value="1"/>
</dbReference>
<dbReference type="InterPro" id="IPR045180">
    <property type="entry name" value="La_dom_prot"/>
</dbReference>
<dbReference type="InterPro" id="IPR036390">
    <property type="entry name" value="WH_DNA-bd_sf"/>
</dbReference>
<dbReference type="SUPFAM" id="SSF46785">
    <property type="entry name" value="Winged helix' DNA-binding domain"/>
    <property type="match status" value="1"/>
</dbReference>
<dbReference type="InterPro" id="IPR012677">
    <property type="entry name" value="Nucleotide-bd_a/b_plait_sf"/>
</dbReference>
<evidence type="ECO:0000259" key="10">
    <source>
        <dbReference type="PROSITE" id="PS50961"/>
    </source>
</evidence>
<dbReference type="PROSITE" id="PS50961">
    <property type="entry name" value="HTH_LA"/>
    <property type="match status" value="1"/>
</dbReference>
<dbReference type="GO" id="GO:0005634">
    <property type="term" value="C:nucleus"/>
    <property type="evidence" value="ECO:0007669"/>
    <property type="project" value="UniProtKB-SubCell"/>
</dbReference>
<feature type="domain" description="XRRM" evidence="11">
    <location>
        <begin position="364"/>
        <end position="473"/>
    </location>
</feature>
<dbReference type="OrthoDB" id="439993at2759"/>
<dbReference type="SMART" id="SM00715">
    <property type="entry name" value="LA"/>
    <property type="match status" value="1"/>
</dbReference>
<dbReference type="GO" id="GO:1990904">
    <property type="term" value="C:ribonucleoprotein complex"/>
    <property type="evidence" value="ECO:0007669"/>
    <property type="project" value="UniProtKB-UniRule"/>
</dbReference>
<feature type="region of interest" description="Disordered" evidence="8">
    <location>
        <begin position="203"/>
        <end position="267"/>
    </location>
</feature>
<keyword evidence="13" id="KW-1185">Reference proteome</keyword>
<feature type="domain" description="HTH La-type RNA-binding" evidence="10">
    <location>
        <begin position="14"/>
        <end position="105"/>
    </location>
</feature>
<feature type="compositionally biased region" description="Basic and acidic residues" evidence="8">
    <location>
        <begin position="239"/>
        <end position="255"/>
    </location>
</feature>
<evidence type="ECO:0000256" key="2">
    <source>
        <dbReference type="ARBA" id="ARBA00008680"/>
    </source>
</evidence>
<dbReference type="Pfam" id="PF00076">
    <property type="entry name" value="RRM_1"/>
    <property type="match status" value="1"/>
</dbReference>
<comment type="similarity">
    <text evidence="2">Belongs to the LARP7 family.</text>
</comment>
<dbReference type="InterPro" id="IPR000504">
    <property type="entry name" value="RRM_dom"/>
</dbReference>
<dbReference type="AlphaFoldDB" id="A0A1D1VWH5"/>
<dbReference type="Gene3D" id="3.30.70.330">
    <property type="match status" value="2"/>
</dbReference>
<dbReference type="Pfam" id="PF05383">
    <property type="entry name" value="La"/>
    <property type="match status" value="1"/>
</dbReference>
<dbReference type="SMART" id="SM00360">
    <property type="entry name" value="RRM"/>
    <property type="match status" value="1"/>
</dbReference>
<keyword evidence="6" id="KW-0539">Nucleus</keyword>
<evidence type="ECO:0000313" key="12">
    <source>
        <dbReference type="EMBL" id="GAV04148.1"/>
    </source>
</evidence>
<dbReference type="PANTHER" id="PTHR22792">
    <property type="entry name" value="LUPUS LA PROTEIN-RELATED"/>
    <property type="match status" value="1"/>
</dbReference>
<dbReference type="InterPro" id="IPR006630">
    <property type="entry name" value="La_HTH"/>
</dbReference>
<evidence type="ECO:0000259" key="9">
    <source>
        <dbReference type="PROSITE" id="PS50102"/>
    </source>
</evidence>
<comment type="caution">
    <text evidence="12">The sequence shown here is derived from an EMBL/GenBank/DDBJ whole genome shotgun (WGS) entry which is preliminary data.</text>
</comment>
<dbReference type="EMBL" id="BDGG01000010">
    <property type="protein sequence ID" value="GAV04148.1"/>
    <property type="molecule type" value="Genomic_DNA"/>
</dbReference>
<feature type="region of interest" description="Disordered" evidence="8">
    <location>
        <begin position="331"/>
        <end position="358"/>
    </location>
</feature>
<dbReference type="InterPro" id="IPR014886">
    <property type="entry name" value="La_xRRM"/>
</dbReference>
<dbReference type="PROSITE" id="PS51939">
    <property type="entry name" value="XRRM"/>
    <property type="match status" value="1"/>
</dbReference>
<evidence type="ECO:0000256" key="5">
    <source>
        <dbReference type="ARBA" id="ARBA00023163"/>
    </source>
</evidence>
<evidence type="ECO:0000256" key="6">
    <source>
        <dbReference type="ARBA" id="ARBA00023242"/>
    </source>
</evidence>
<dbReference type="SUPFAM" id="SSF54928">
    <property type="entry name" value="RNA-binding domain, RBD"/>
    <property type="match status" value="1"/>
</dbReference>
<gene>
    <name evidence="12" type="primary">RvY_14470</name>
    <name evidence="12" type="synonym">RvY_14470.1</name>
    <name evidence="12" type="ORF">RvY_14470-1</name>
</gene>
<evidence type="ECO:0000256" key="7">
    <source>
        <dbReference type="PROSITE-ProRule" id="PRU00332"/>
    </source>
</evidence>
<evidence type="ECO:0000313" key="13">
    <source>
        <dbReference type="Proteomes" id="UP000186922"/>
    </source>
</evidence>